<evidence type="ECO:0000313" key="1">
    <source>
        <dbReference type="EMBL" id="KAF3887475.1"/>
    </source>
</evidence>
<evidence type="ECO:0000313" key="2">
    <source>
        <dbReference type="Proteomes" id="UP000029738"/>
    </source>
</evidence>
<name>A0A8S9T517_9CYAN</name>
<proteinExistence type="predicted"/>
<sequence>MKVAPYTSPDLSALMVLPSISTMWHTTASSSPIPPKDVVVILPSPWPK</sequence>
<dbReference type="AlphaFoldDB" id="A0A8S9T517"/>
<dbReference type="EMBL" id="JHEG04000001">
    <property type="protein sequence ID" value="KAF3887475.1"/>
    <property type="molecule type" value="Genomic_DNA"/>
</dbReference>
<comment type="caution">
    <text evidence="1">The sequence shown here is derived from an EMBL/GenBank/DDBJ whole genome shotgun (WGS) entry which is preliminary data.</text>
</comment>
<reference evidence="1" key="2">
    <citation type="submission" date="2019-11" db="EMBL/GenBank/DDBJ databases">
        <title>Improved Assembly of Tolypothrix boutellei genome.</title>
        <authorList>
            <person name="Sarangi A.N."/>
            <person name="Mukherjee M."/>
            <person name="Ghosh S."/>
            <person name="Singh D."/>
            <person name="Das A."/>
            <person name="Kant S."/>
            <person name="Prusty A."/>
            <person name="Tripathy S."/>
        </authorList>
    </citation>
    <scope>NUCLEOTIDE SEQUENCE</scope>
    <source>
        <strain evidence="1">VB521301</strain>
    </source>
</reference>
<keyword evidence="2" id="KW-1185">Reference proteome</keyword>
<accession>A0A8S9T517</accession>
<protein>
    <submittedName>
        <fullName evidence="1">Uncharacterized protein</fullName>
    </submittedName>
</protein>
<reference evidence="1" key="1">
    <citation type="journal article" date="2015" name="Genome Announc.">
        <title>Draft Genome Sequence of Tolypothrix boutellei Strain VB521301.</title>
        <authorList>
            <person name="Chandrababunaidu M.M."/>
            <person name="Singh D."/>
            <person name="Sen D."/>
            <person name="Bhan S."/>
            <person name="Das S."/>
            <person name="Gupta A."/>
            <person name="Adhikary S.P."/>
            <person name="Tripathy S."/>
        </authorList>
    </citation>
    <scope>NUCLEOTIDE SEQUENCE</scope>
    <source>
        <strain evidence="1">VB521301</strain>
    </source>
</reference>
<gene>
    <name evidence="1" type="ORF">DA73_0400019775</name>
</gene>
<organism evidence="1 2">
    <name type="scientific">Tolypothrix bouteillei VB521301</name>
    <dbReference type="NCBI Taxonomy" id="1479485"/>
    <lineage>
        <taxon>Bacteria</taxon>
        <taxon>Bacillati</taxon>
        <taxon>Cyanobacteriota</taxon>
        <taxon>Cyanophyceae</taxon>
        <taxon>Nostocales</taxon>
        <taxon>Tolypothrichaceae</taxon>
        <taxon>Tolypothrix</taxon>
    </lineage>
</organism>
<dbReference type="Proteomes" id="UP000029738">
    <property type="component" value="Unassembled WGS sequence"/>
</dbReference>